<feature type="domain" description="C2H2-type" evidence="4">
    <location>
        <begin position="173"/>
        <end position="200"/>
    </location>
</feature>
<keyword evidence="1" id="KW-0479">Metal-binding</keyword>
<keyword evidence="3" id="KW-0732">Signal</keyword>
<dbReference type="AlphaFoldDB" id="A0A166UY35"/>
<protein>
    <recommendedName>
        <fullName evidence="4">C2H2-type domain-containing protein</fullName>
    </recommendedName>
</protein>
<evidence type="ECO:0000256" key="1">
    <source>
        <dbReference type="PROSITE-ProRule" id="PRU00042"/>
    </source>
</evidence>
<accession>A0A166UY35</accession>
<sequence length="461" mass="47736">MSSPSSNESSGLSLLSLSAVAASAVPIPVKPTPPQELSMGGSTSYGGATQASGVGLSKHRRLSSTGKAKRRLSDARDAAIRPSATSLQTAATALATLSLSASPPTHAQGATSFSSFMNASAIPIPSKRESEPSPGPRAQSMSRSAPSDDGTDGVDDASPADVTKGGKKRGTIFTCESCSKVYRHPSCLIKHRWEHAPQWREASKFVLSKHQQVQLLEAAAILSHLAPSSAGGTGTSLPEDRSLWPSFLSGGALPPPIGTAADGAHPRISSSVPNRGAAPRMHEYPVASGGLTQLRPGVLGVSTSSSPVPVPHSPSPSPMSSSYAPSYAPHQSGISHSHGISYTHAHSYSHSYSDGAGGWSLPRSSLRSVSVSMSRGSTSPESPSSDEPAEIEDGVSGGGAGAGHPRYTGRWGASMKREDDEMSVGFSVREEDEDGVEEDMVVKGKESEPAWDGMDMDMLMD</sequence>
<evidence type="ECO:0000313" key="6">
    <source>
        <dbReference type="Proteomes" id="UP000076532"/>
    </source>
</evidence>
<keyword evidence="6" id="KW-1185">Reference proteome</keyword>
<evidence type="ECO:0000256" key="3">
    <source>
        <dbReference type="SAM" id="SignalP"/>
    </source>
</evidence>
<feature type="compositionally biased region" description="Basic residues" evidence="2">
    <location>
        <begin position="57"/>
        <end position="70"/>
    </location>
</feature>
<feature type="chain" id="PRO_5007880873" description="C2H2-type domain-containing protein" evidence="3">
    <location>
        <begin position="25"/>
        <end position="461"/>
    </location>
</feature>
<feature type="region of interest" description="Disordered" evidence="2">
    <location>
        <begin position="123"/>
        <end position="166"/>
    </location>
</feature>
<feature type="region of interest" description="Disordered" evidence="2">
    <location>
        <begin position="370"/>
        <end position="461"/>
    </location>
</feature>
<evidence type="ECO:0000313" key="5">
    <source>
        <dbReference type="EMBL" id="KZP32151.1"/>
    </source>
</evidence>
<proteinExistence type="predicted"/>
<dbReference type="GO" id="GO:0008270">
    <property type="term" value="F:zinc ion binding"/>
    <property type="evidence" value="ECO:0007669"/>
    <property type="project" value="UniProtKB-KW"/>
</dbReference>
<dbReference type="PROSITE" id="PS00028">
    <property type="entry name" value="ZINC_FINGER_C2H2_1"/>
    <property type="match status" value="1"/>
</dbReference>
<reference evidence="5 6" key="1">
    <citation type="journal article" date="2016" name="Mol. Biol. Evol.">
        <title>Comparative Genomics of Early-Diverging Mushroom-Forming Fungi Provides Insights into the Origins of Lignocellulose Decay Capabilities.</title>
        <authorList>
            <person name="Nagy L.G."/>
            <person name="Riley R."/>
            <person name="Tritt A."/>
            <person name="Adam C."/>
            <person name="Daum C."/>
            <person name="Floudas D."/>
            <person name="Sun H."/>
            <person name="Yadav J.S."/>
            <person name="Pangilinan J."/>
            <person name="Larsson K.H."/>
            <person name="Matsuura K."/>
            <person name="Barry K."/>
            <person name="Labutti K."/>
            <person name="Kuo R."/>
            <person name="Ohm R.A."/>
            <person name="Bhattacharya S.S."/>
            <person name="Shirouzu T."/>
            <person name="Yoshinaga Y."/>
            <person name="Martin F.M."/>
            <person name="Grigoriev I.V."/>
            <person name="Hibbett D.S."/>
        </authorList>
    </citation>
    <scope>NUCLEOTIDE SEQUENCE [LARGE SCALE GENOMIC DNA]</scope>
    <source>
        <strain evidence="5 6">CBS 109695</strain>
    </source>
</reference>
<dbReference type="InterPro" id="IPR013087">
    <property type="entry name" value="Znf_C2H2_type"/>
</dbReference>
<feature type="region of interest" description="Disordered" evidence="2">
    <location>
        <begin position="263"/>
        <end position="282"/>
    </location>
</feature>
<feature type="compositionally biased region" description="Acidic residues" evidence="2">
    <location>
        <begin position="430"/>
        <end position="439"/>
    </location>
</feature>
<feature type="region of interest" description="Disordered" evidence="2">
    <location>
        <begin position="28"/>
        <end position="83"/>
    </location>
</feature>
<feature type="region of interest" description="Disordered" evidence="2">
    <location>
        <begin position="288"/>
        <end position="332"/>
    </location>
</feature>
<gene>
    <name evidence="5" type="ORF">FIBSPDRAFT_882971</name>
</gene>
<feature type="signal peptide" evidence="3">
    <location>
        <begin position="1"/>
        <end position="24"/>
    </location>
</feature>
<evidence type="ECO:0000259" key="4">
    <source>
        <dbReference type="PROSITE" id="PS50157"/>
    </source>
</evidence>
<dbReference type="OrthoDB" id="2152896at2759"/>
<feature type="compositionally biased region" description="Polar residues" evidence="2">
    <location>
        <begin position="40"/>
        <end position="52"/>
    </location>
</feature>
<dbReference type="PROSITE" id="PS50157">
    <property type="entry name" value="ZINC_FINGER_C2H2_2"/>
    <property type="match status" value="1"/>
</dbReference>
<keyword evidence="1" id="KW-0862">Zinc</keyword>
<dbReference type="STRING" id="436010.A0A166UY35"/>
<organism evidence="5 6">
    <name type="scientific">Athelia psychrophila</name>
    <dbReference type="NCBI Taxonomy" id="1759441"/>
    <lineage>
        <taxon>Eukaryota</taxon>
        <taxon>Fungi</taxon>
        <taxon>Dikarya</taxon>
        <taxon>Basidiomycota</taxon>
        <taxon>Agaricomycotina</taxon>
        <taxon>Agaricomycetes</taxon>
        <taxon>Agaricomycetidae</taxon>
        <taxon>Atheliales</taxon>
        <taxon>Atheliaceae</taxon>
        <taxon>Athelia</taxon>
    </lineage>
</organism>
<evidence type="ECO:0000256" key="2">
    <source>
        <dbReference type="SAM" id="MobiDB-lite"/>
    </source>
</evidence>
<feature type="compositionally biased region" description="Low complexity" evidence="2">
    <location>
        <begin position="318"/>
        <end position="332"/>
    </location>
</feature>
<name>A0A166UY35_9AGAM</name>
<dbReference type="Proteomes" id="UP000076532">
    <property type="component" value="Unassembled WGS sequence"/>
</dbReference>
<dbReference type="EMBL" id="KV417487">
    <property type="protein sequence ID" value="KZP32151.1"/>
    <property type="molecule type" value="Genomic_DNA"/>
</dbReference>
<feature type="compositionally biased region" description="Pro residues" evidence="2">
    <location>
        <begin position="308"/>
        <end position="317"/>
    </location>
</feature>
<keyword evidence="1" id="KW-0863">Zinc-finger</keyword>
<feature type="compositionally biased region" description="Low complexity" evidence="2">
    <location>
        <begin position="370"/>
        <end position="386"/>
    </location>
</feature>